<gene>
    <name evidence="2" type="ORF">HF999_07005</name>
</gene>
<evidence type="ECO:0000313" key="2">
    <source>
        <dbReference type="EMBL" id="NKY18113.1"/>
    </source>
</evidence>
<dbReference type="Proteomes" id="UP000582646">
    <property type="component" value="Unassembled WGS sequence"/>
</dbReference>
<evidence type="ECO:0000259" key="1">
    <source>
        <dbReference type="Pfam" id="PF18598"/>
    </source>
</evidence>
<dbReference type="AlphaFoldDB" id="A0A846WYS7"/>
<dbReference type="EMBL" id="JAAXOQ010000007">
    <property type="protein sequence ID" value="NKY18113.1"/>
    <property type="molecule type" value="Genomic_DNA"/>
</dbReference>
<dbReference type="Gene3D" id="1.10.357.10">
    <property type="entry name" value="Tetracycline Repressor, domain 2"/>
    <property type="match status" value="1"/>
</dbReference>
<reference evidence="2 3" key="1">
    <citation type="submission" date="2020-04" db="EMBL/GenBank/DDBJ databases">
        <title>MicrobeNet Type strains.</title>
        <authorList>
            <person name="Nicholson A.C."/>
        </authorList>
    </citation>
    <scope>NUCLEOTIDE SEQUENCE [LARGE SCALE GENOMIC DNA]</scope>
    <source>
        <strain evidence="2 3">DSM 44113</strain>
    </source>
</reference>
<evidence type="ECO:0000313" key="3">
    <source>
        <dbReference type="Proteomes" id="UP000582646"/>
    </source>
</evidence>
<dbReference type="InterPro" id="IPR009057">
    <property type="entry name" value="Homeodomain-like_sf"/>
</dbReference>
<protein>
    <submittedName>
        <fullName evidence="2">TetR/AcrR family transcriptional regulator</fullName>
    </submittedName>
</protein>
<dbReference type="InterPro" id="IPR041485">
    <property type="entry name" value="TetR_C_36"/>
</dbReference>
<sequence length="210" mass="22880">MIRRAAEWFRDGRRVDLGRLAQASGIGRATLYRWFGGREQVVGEAVWLGIAQAIERVEATEPERDRAAFLRAFGRLAHEVRTYPPLTGFATEEPEFAMRVLQAPGSVVQERLIAWVAAWLTDLGVPRPDGARNVTRADLAYAIVRLAESFLWSDMIIGTPPQPDTATALVALLLDGAAGHGPAGIDAADQPETMPTTRLIAVARISVPNT</sequence>
<name>A0A846WYS7_9ACTN</name>
<dbReference type="SUPFAM" id="SSF46689">
    <property type="entry name" value="Homeodomain-like"/>
    <property type="match status" value="1"/>
</dbReference>
<proteinExistence type="predicted"/>
<organism evidence="2 3">
    <name type="scientific">Tsukamurella spumae</name>
    <dbReference type="NCBI Taxonomy" id="44753"/>
    <lineage>
        <taxon>Bacteria</taxon>
        <taxon>Bacillati</taxon>
        <taxon>Actinomycetota</taxon>
        <taxon>Actinomycetes</taxon>
        <taxon>Mycobacteriales</taxon>
        <taxon>Tsukamurellaceae</taxon>
        <taxon>Tsukamurella</taxon>
    </lineage>
</organism>
<dbReference type="RefSeq" id="WP_168545184.1">
    <property type="nucleotide sequence ID" value="NZ_BAAAKS010000004.1"/>
</dbReference>
<feature type="domain" description="QsdR TetR regulatory C-terminal" evidence="1">
    <location>
        <begin position="69"/>
        <end position="174"/>
    </location>
</feature>
<keyword evidence="3" id="KW-1185">Reference proteome</keyword>
<comment type="caution">
    <text evidence="2">The sequence shown here is derived from an EMBL/GenBank/DDBJ whole genome shotgun (WGS) entry which is preliminary data.</text>
</comment>
<dbReference type="Pfam" id="PF18598">
    <property type="entry name" value="TetR_C_36"/>
    <property type="match status" value="1"/>
</dbReference>
<accession>A0A846WYS7</accession>